<feature type="chain" id="PRO_5035852914" description="Transmembrane protein" evidence="2">
    <location>
        <begin position="17"/>
        <end position="2833"/>
    </location>
</feature>
<reference evidence="3" key="1">
    <citation type="submission" date="2021-01" db="EMBL/GenBank/DDBJ databases">
        <authorList>
            <consortium name="Genoscope - CEA"/>
            <person name="William W."/>
        </authorList>
    </citation>
    <scope>NUCLEOTIDE SEQUENCE</scope>
</reference>
<evidence type="ECO:0000256" key="2">
    <source>
        <dbReference type="SAM" id="SignalP"/>
    </source>
</evidence>
<proteinExistence type="predicted"/>
<evidence type="ECO:0008006" key="5">
    <source>
        <dbReference type="Google" id="ProtNLM"/>
    </source>
</evidence>
<feature type="transmembrane region" description="Helical" evidence="1">
    <location>
        <begin position="2517"/>
        <end position="2537"/>
    </location>
</feature>
<feature type="transmembrane region" description="Helical" evidence="1">
    <location>
        <begin position="2433"/>
        <end position="2453"/>
    </location>
</feature>
<sequence length="2833" mass="331360">MITFLCFLLILKIIFAIEIQEMDQYYQIYNQLIDINDINFDLEDYYFYGVWSKYIPLSPISQVGNIGLFDSNCFNIHNIIDQTSQSVNLIYYDCLDFNQKLITKTIIFSDNERNQHKFVIQIDPFEYENVWYFYYIFGQPQKNKLELIVTQLQKKLLHEIILIKFPFKIIVQQFTFGGDLTVKDSIISSIEKGKQLCYFPGKIILEKFMIGNLIAPQNLTQQAIENFYSYTICNCKLNINYLISDTDIKWLDKNTYSSENMICNSFALQGWIKIIEIFQSSEEFTYYLIKLSANFDNSLSNQNLSPLQFGYKISPTQNFIVLTTYKYSFPQVTIDFQQNPFLIEEMIEIQNDINLWHYLYVKLLEDQLFINIIFYQESNVFEFKKSIEVRQFHYPQLKLQYGNYLQQHKNYLNVQIRNLAFLNCDQYLQSLTCHFSCYDCDGPTKRDCLSCSQESNRIYYPEFKMCLCPLNTTDESKCQSYEDSKLNLISNSITIKCQYGYFEFEDECLKCPSITYQNFVSCVECLQNTLTWSEQPYCSYEIYLNEDGTTQDEFLLLQQYFLFDGSEIYVCQICEQTNLYSIEEQYLDFYLQSLVFKQFCKSYDYLKCYECSITFCLICQVTLEGLRCAQCIFNYKLVDGYCISQYTFPKTQFCISPNYLTSNKICKLCPISNCKYCFEYSMDDISKSTLYRNFEKFDQDEHVRIGCSLCNEGYTFNFNLEKCEFIKPQIQNCMRSFINFNNQEICTLSSLDFNIAPEIINCQKYKPNCLQCVLSPESIIKCVQCKIGYSSSVISGDCYEHLLEQALITIDGDWTIGDGWVQRIQSFMMQFLPNKYFYPQSQFNTQIAAMIIECNQGYQISDQSLTCQKYCSSECLQCEEFQYSFKCTKCPLNYYQFPIRDQINGQCSECPQLCNICKSRSLEDIYKLQPNYILTKDNLIYTKNCIQPINDINVILDPYYNIAKYCFNQDCTYKTQFDVLFSHCEISRGFWPFGYEYDINTNYCNQMGIDTITINFNFQIDDDYCGLLQWLTADTELKQKIFSLKKTIFKLSSPNKLTISTNFPISIKNFDCVEILNIGLIFGDNQYFQINNNRSLVEIKLINFSLSNSSINNINSLLETQTFGNLTLINVTILNTIFVNSSFINLKSQILKLGIEMISLNITNCTFIDTNLFQFSNNFILLIDNLYVKNCKFINSSIFRFLANILDFNKFLLNNSKLLQNSFAQSNFINSTNYMEIKFFNLIFKENCLSKSIVIGFNSNFTINLMDVISNNFEDSTFLSTLLILTQERIFIQFSNLQFSLNIMKEAELVYIFANQQVNNLILSIFNLYLNGSITVPRFDRNHYLFNIQCFQFTLLNVMISNFSDPFLFYIADNYQIDIKQFNFINSQILNKIPLSNACKNQYEQNNNLFLIEGFFLISLENILIKYQSSIDKSIIGIRSSKSYLRDLEGQIRIKDLEFNGNILLQQNQSQFFSLLAIESQGVTKIIFENLRFLSNCLHSYANNQFQSFASLLYISCKTGFVEIINMNSISNSATNTSNSFIYMLSNTIIFSNITISNNNILPQSFWSEYYNIEFDEQYSQEQINQIVQQVLNVENIGGVAVIRAQNFICNFCFFNNILVFKSSIFEITTLGDGIIELNFIVINSTLNNRKLNTNGSGCISINSQNSKLNLKIQNAIFFDVINRMAPSILSVIPSNIQNNILLFNVSIENCISLYNQILKATFSSQIMQNNTITFHNIKLVQKEMAWKQYFQKLGILTQSEINQIIDDNNAVLNIAGSSVLIQNIIVEGLYFAPLFKIQDAQKFFILNCQIQDIQIIYPFDLIHYYEIYHIKSQISFQYLSILNISIYTQNQIYVYSEQIDKYQIQECNHLLRQPQKDHTTFDFETITQILQEKIQLGKSLLYFSSSSNQSQFFLSSVQVNLNNCSYCSNGLIFFQQESFHTLQIQNFECNFNNILSNGCLKFILKNKSLNYVKIKNSNFLYNNGTQGIAVQGINTSISMKYCYIMHNKASLQGGGLYLKQYNEKIFISQSLLLYNIAKEGGGIYLYGDNNLYIQNLNNSYLQFNKAESYGNNLVESPTHLALNINDMEMMSKFSVNQSQIRFLKLDPYLILDQEIKTSTQYLMIPSNQQLKQYKIYLPKEQETIPYINSIYLTLKNSRDELQLNFNKLTCSISQTTVLNTSNKIVDTPSNITLEYDSNNHYFDLKELIFRFDPYNLMNNYLQIKFNCSSDIQHKQLIYLIKARSFKCQLGEIYQNNGCQLCQSQQGFYSVQYDQQKCSIFDKQKFADITSNNINLLEGYWRPHYLSDYSNLCFKNVKFCLGGWGVGNQLCSMGHIGALCEECDTYNIKGQGQYFKNLQNSECLACFGVDDSIIPFIITSLWACFSIILTLKSIATSNRLFVTLKLREKQSKIIYKLSQDHQSILIKMLLNYLWIYSVIFTFNINFSFSFNVIDNASNTSYFMANNLDCYLSEYLQIQLVYSKVITIKILILYQFIIILLGSYVYSKIKKQKHHSNTISHISLCLYIFNYAGLIKMLSSLVSLRVVSNNKYIQGDVSLRYDTDSHYRWITYFFIPDLLFFGYLIPLCLFVLLYAQRNKLDSIRLRGHICYLFNEYNQNCYFWELIKLSKKAIMIFIMTYFETNISLKAILLGLCLVFYQLIAIKNRPYIISKFNSLDLYSGQLCSISIFLAAAKYHNELSNDYVSSIALQVLLIIFSFRLCQPYLVDIIRIYYKKYKVLFFMKLNQILRLIKLDFIVSFLDNKLIQMQYQELQLQRNFNRLRSIAKSQVANRRQERSSRLRLMTSQFNSQWTYRFRQNSPDMEHKSLVPLVTD</sequence>
<dbReference type="OMA" id="AMIIECN"/>
<keyword evidence="1" id="KW-1133">Transmembrane helix</keyword>
<feature type="transmembrane region" description="Helical" evidence="1">
    <location>
        <begin position="2485"/>
        <end position="2505"/>
    </location>
</feature>
<organism evidence="3 4">
    <name type="scientific">Paramecium primaurelia</name>
    <dbReference type="NCBI Taxonomy" id="5886"/>
    <lineage>
        <taxon>Eukaryota</taxon>
        <taxon>Sar</taxon>
        <taxon>Alveolata</taxon>
        <taxon>Ciliophora</taxon>
        <taxon>Intramacronucleata</taxon>
        <taxon>Oligohymenophorea</taxon>
        <taxon>Peniculida</taxon>
        <taxon>Parameciidae</taxon>
        <taxon>Paramecium</taxon>
    </lineage>
</organism>
<dbReference type="PANTHER" id="PTHR11319">
    <property type="entry name" value="G PROTEIN-COUPLED RECEPTOR-RELATED"/>
    <property type="match status" value="1"/>
</dbReference>
<feature type="transmembrane region" description="Helical" evidence="1">
    <location>
        <begin position="2373"/>
        <end position="2391"/>
    </location>
</feature>
<keyword evidence="1" id="KW-0812">Transmembrane</keyword>
<dbReference type="EMBL" id="CAJJDM010000004">
    <property type="protein sequence ID" value="CAD8044975.1"/>
    <property type="molecule type" value="Genomic_DNA"/>
</dbReference>
<feature type="signal peptide" evidence="2">
    <location>
        <begin position="1"/>
        <end position="16"/>
    </location>
</feature>
<feature type="transmembrane region" description="Helical" evidence="1">
    <location>
        <begin position="2646"/>
        <end position="2664"/>
    </location>
</feature>
<gene>
    <name evidence="3" type="ORF">PPRIM_AZ9-3.1.T0080544</name>
</gene>
<comment type="caution">
    <text evidence="3">The sequence shown here is derived from an EMBL/GenBank/DDBJ whole genome shotgun (WGS) entry which is preliminary data.</text>
</comment>
<feature type="transmembrane region" description="Helical" evidence="1">
    <location>
        <begin position="2568"/>
        <end position="2594"/>
    </location>
</feature>
<evidence type="ECO:0000313" key="3">
    <source>
        <dbReference type="EMBL" id="CAD8044975.1"/>
    </source>
</evidence>
<evidence type="ECO:0000313" key="4">
    <source>
        <dbReference type="Proteomes" id="UP000688137"/>
    </source>
</evidence>
<keyword evidence="4" id="KW-1185">Reference proteome</keyword>
<keyword evidence="1" id="KW-0472">Membrane</keyword>
<name>A0A8S1JSF7_PARPR</name>
<dbReference type="Proteomes" id="UP000688137">
    <property type="component" value="Unassembled WGS sequence"/>
</dbReference>
<protein>
    <recommendedName>
        <fullName evidence="5">Transmembrane protein</fullName>
    </recommendedName>
</protein>
<evidence type="ECO:0000256" key="1">
    <source>
        <dbReference type="SAM" id="Phobius"/>
    </source>
</evidence>
<feature type="transmembrane region" description="Helical" evidence="1">
    <location>
        <begin position="2707"/>
        <end position="2733"/>
    </location>
</feature>
<keyword evidence="2" id="KW-0732">Signal</keyword>
<accession>A0A8S1JSF7</accession>
<dbReference type="PANTHER" id="PTHR11319:SF35">
    <property type="entry name" value="OUTER MEMBRANE PROTEIN PMPC-RELATED"/>
    <property type="match status" value="1"/>
</dbReference>